<dbReference type="Proteomes" id="UP000046395">
    <property type="component" value="Unassembled WGS sequence"/>
</dbReference>
<dbReference type="PANTHER" id="PTHR15245:SF20">
    <property type="entry name" value="SYMPLEKIN"/>
    <property type="match status" value="1"/>
</dbReference>
<dbReference type="InterPro" id="IPR022075">
    <property type="entry name" value="Symplekin_C"/>
</dbReference>
<dbReference type="InterPro" id="IPR021850">
    <property type="entry name" value="Symplekin/Pta1"/>
</dbReference>
<name>A0A5S6Q4C4_TRIMR</name>
<dbReference type="PANTHER" id="PTHR15245">
    <property type="entry name" value="SYMPLEKIN-RELATED"/>
    <property type="match status" value="1"/>
</dbReference>
<feature type="compositionally biased region" description="Acidic residues" evidence="1">
    <location>
        <begin position="651"/>
        <end position="683"/>
    </location>
</feature>
<reference evidence="4" key="1">
    <citation type="submission" date="2019-12" db="UniProtKB">
        <authorList>
            <consortium name="WormBaseParasite"/>
        </authorList>
    </citation>
    <scope>IDENTIFICATION</scope>
</reference>
<organism evidence="3 4">
    <name type="scientific">Trichuris muris</name>
    <name type="common">Mouse whipworm</name>
    <dbReference type="NCBI Taxonomy" id="70415"/>
    <lineage>
        <taxon>Eukaryota</taxon>
        <taxon>Metazoa</taxon>
        <taxon>Ecdysozoa</taxon>
        <taxon>Nematoda</taxon>
        <taxon>Enoplea</taxon>
        <taxon>Dorylaimia</taxon>
        <taxon>Trichinellida</taxon>
        <taxon>Trichuridae</taxon>
        <taxon>Trichuris</taxon>
    </lineage>
</organism>
<feature type="compositionally biased region" description="Basic and acidic residues" evidence="1">
    <location>
        <begin position="638"/>
        <end position="650"/>
    </location>
</feature>
<evidence type="ECO:0000256" key="1">
    <source>
        <dbReference type="SAM" id="MobiDB-lite"/>
    </source>
</evidence>
<protein>
    <submittedName>
        <fullName evidence="4">Symplekin_C domain-containing protein</fullName>
    </submittedName>
</protein>
<feature type="region of interest" description="Disordered" evidence="1">
    <location>
        <begin position="630"/>
        <end position="683"/>
    </location>
</feature>
<dbReference type="AlphaFoldDB" id="A0A5S6Q4C4"/>
<accession>A0A5S6Q4C4</accession>
<dbReference type="STRING" id="70415.A0A5S6Q4C4"/>
<sequence length="683" mass="76769">MSQYDPKKLLQCTEVNKRVLCRRIAELLKQRNLLPRIGYEAPEREKAPPVDELNSSVAPKAPGSSRRQGCLGSRIGSKTRILNANVHTVVGTKVAEHRIAILVSMASSSGLPILKDRLLQYIWNNPKVSLDLATMWAYRAYTDEKGLTVGPALENPALGNERPRKGSYDDCLCEMLGGLLSPENDRISLFCRLLLEIPIVTVRAVDLLRRACFDEALQETCLSAFRDLIMNRPRARRQLFSVLISFATLNNATLSTRTLGLVKEFYVTQYTRGIVRSALLEFLHYLKLPSPPDFLVPETNEQPMAKWEESSIDLCLRLFCHLLKLDGKLILLLPTVYVSAASPVKRQILLRLGPVLNEATIEADTLSTLIDTCPDDAETLVTRIIRQCAARSELSPTVVQKIWNLYESRKPDVRFLLPVYQYLSKQQLESILPAIVRLNPKMMVEQIIKLVKSRNPSTGQPPLTPLDLVLLLHKIEVNGREDAVGVNNALDIVFQERTVFTKEVLLSALQLLIDQKPLPNVLMRTVELAIETYPQLMGFVQTVLQRLVVKEVWKREQMWESFVKCCLRTKPQCLSALLQVPAEQLCSAMKICPEVKALLRHHVSCLSSNQRALINPTAMKLINDEPVEEMNEIVSSPRRQEKTDSANEHMDDAEDCGGGESDTESPDDLPIDVIDESGDVDGE</sequence>
<keyword evidence="3" id="KW-1185">Reference proteome</keyword>
<dbReference type="Pfam" id="PF12295">
    <property type="entry name" value="Symplekin_C"/>
    <property type="match status" value="1"/>
</dbReference>
<evidence type="ECO:0000313" key="3">
    <source>
        <dbReference type="Proteomes" id="UP000046395"/>
    </source>
</evidence>
<evidence type="ECO:0000259" key="2">
    <source>
        <dbReference type="Pfam" id="PF12295"/>
    </source>
</evidence>
<dbReference type="GO" id="GO:0005847">
    <property type="term" value="C:mRNA cleavage and polyadenylation specificity factor complex"/>
    <property type="evidence" value="ECO:0007669"/>
    <property type="project" value="TreeGrafter"/>
</dbReference>
<dbReference type="WBParaSite" id="TMUE_0000002009.1">
    <property type="protein sequence ID" value="TMUE_0000002009.1"/>
    <property type="gene ID" value="WBGene00297871"/>
</dbReference>
<feature type="region of interest" description="Disordered" evidence="1">
    <location>
        <begin position="44"/>
        <end position="69"/>
    </location>
</feature>
<feature type="domain" description="Symplekin C-terminal" evidence="2">
    <location>
        <begin position="412"/>
        <end position="591"/>
    </location>
</feature>
<evidence type="ECO:0000313" key="4">
    <source>
        <dbReference type="WBParaSite" id="TMUE_0000002009.1"/>
    </source>
</evidence>
<proteinExistence type="predicted"/>